<dbReference type="Proteomes" id="UP001165090">
    <property type="component" value="Unassembled WGS sequence"/>
</dbReference>
<comment type="caution">
    <text evidence="1">The sequence shown here is derived from an EMBL/GenBank/DDBJ whole genome shotgun (WGS) entry which is preliminary data.</text>
</comment>
<name>A0ABQ5SLR6_9CHLO</name>
<protein>
    <submittedName>
        <fullName evidence="1">Uncharacterized protein</fullName>
    </submittedName>
</protein>
<keyword evidence="2" id="KW-1185">Reference proteome</keyword>
<organism evidence="1 2">
    <name type="scientific">Volvox africanus</name>
    <dbReference type="NCBI Taxonomy" id="51714"/>
    <lineage>
        <taxon>Eukaryota</taxon>
        <taxon>Viridiplantae</taxon>
        <taxon>Chlorophyta</taxon>
        <taxon>core chlorophytes</taxon>
        <taxon>Chlorophyceae</taxon>
        <taxon>CS clade</taxon>
        <taxon>Chlamydomonadales</taxon>
        <taxon>Volvocaceae</taxon>
        <taxon>Volvox</taxon>
    </lineage>
</organism>
<accession>A0ABQ5SLR6</accession>
<evidence type="ECO:0000313" key="2">
    <source>
        <dbReference type="Proteomes" id="UP001165090"/>
    </source>
</evidence>
<sequence length="314" mass="31142">MISILAAETEVPPTVAPTSPCMLQNPAAGDIVKQQNAVAKYQKEAKKKQRGDKALGEACVQYALSVFLRDFARLLITFGQPAGSIFSVLADFTGLGYGGLSPQGDAYLNAYCCNMVRSSGISFAVGDNGIVTAGPISIDLGALLGVPAGAAGMAAAPITAALGALTSGAFPGAVPGAGPDTVVLGAVPSGVAFPGATLLPGAVSPGGVPGTAILGTSTFPGAVPGLAGAGTCTILDWLAFALQGDQKLMKRFTDLLTAALKLEVRLFTDALNGAARAGTAASRILERAARTGTATAAAGGDLTLGAVLDAVTRP</sequence>
<proteinExistence type="predicted"/>
<reference evidence="1 2" key="1">
    <citation type="journal article" date="2023" name="IScience">
        <title>Expanded male sex-determining region conserved during the evolution of homothallism in the green alga Volvox.</title>
        <authorList>
            <person name="Yamamoto K."/>
            <person name="Matsuzaki R."/>
            <person name="Mahakham W."/>
            <person name="Heman W."/>
            <person name="Sekimoto H."/>
            <person name="Kawachi M."/>
            <person name="Minakuchi Y."/>
            <person name="Toyoda A."/>
            <person name="Nozaki H."/>
        </authorList>
    </citation>
    <scope>NUCLEOTIDE SEQUENCE [LARGE SCALE GENOMIC DNA]</scope>
    <source>
        <strain evidence="1 2">NIES-4468</strain>
    </source>
</reference>
<dbReference type="EMBL" id="BSDZ01000094">
    <property type="protein sequence ID" value="GLI70614.1"/>
    <property type="molecule type" value="Genomic_DNA"/>
</dbReference>
<evidence type="ECO:0000313" key="1">
    <source>
        <dbReference type="EMBL" id="GLI70614.1"/>
    </source>
</evidence>
<gene>
    <name evidence="1" type="ORF">VaNZ11_015512</name>
</gene>